<dbReference type="Proteomes" id="UP000247163">
    <property type="component" value="Genome"/>
</dbReference>
<evidence type="ECO:0000313" key="1">
    <source>
        <dbReference type="EMBL" id="AWD91370.1"/>
    </source>
</evidence>
<proteinExistence type="predicted"/>
<accession>A0A2S1GPQ8</accession>
<evidence type="ECO:0000313" key="2">
    <source>
        <dbReference type="Proteomes" id="UP000247163"/>
    </source>
</evidence>
<keyword evidence="2" id="KW-1185">Reference proteome</keyword>
<protein>
    <submittedName>
        <fullName evidence="1">Uncharacterized protein</fullName>
    </submittedName>
</protein>
<dbReference type="EMBL" id="MH051914">
    <property type="protein sequence ID" value="AWD91370.1"/>
    <property type="molecule type" value="Genomic_DNA"/>
</dbReference>
<sequence length="167" mass="19728">MSLPIKLNLYFGYNVLQDCILSLPKSDYRADLGSVKRAAHFNNEIFGLQSLYRWLEEDGRLNEYLHNLKIAREKGQMVYELLPRLYKVGSVSEQRWNEQAVESYKRANITIGTRAWKEYDALREIIYQTVGKRVSQGLSYDQKIDWKTQKCIKLFEFDNDKNTFVEV</sequence>
<organism evidence="1 2">
    <name type="scientific">Enterobacteria phage vB_EcoM_IME338</name>
    <dbReference type="NCBI Taxonomy" id="2163888"/>
    <lineage>
        <taxon>Viruses</taxon>
        <taxon>Duplodnaviria</taxon>
        <taxon>Heunggongvirae</taxon>
        <taxon>Uroviricota</taxon>
        <taxon>Caudoviricetes</taxon>
        <taxon>Andersonviridae</taxon>
        <taxon>Ounavirinae</taxon>
        <taxon>Felixounavirus</taxon>
        <taxon>Felixounavirus IME338</taxon>
    </lineage>
</organism>
<name>A0A2S1GPQ8_9CAUD</name>
<reference evidence="1 2" key="1">
    <citation type="submission" date="2018-03" db="EMBL/GenBank/DDBJ databases">
        <title>Complete genome sequence analysis of Enterobacteria phage IME338.</title>
        <authorList>
            <person name="Li P."/>
            <person name="Wang J."/>
            <person name="Tong Y."/>
        </authorList>
    </citation>
    <scope>NUCLEOTIDE SEQUENCE [LARGE SCALE GENOMIC DNA]</scope>
</reference>